<dbReference type="EMBL" id="JAHXDN010000001">
    <property type="protein sequence ID" value="MBW4706484.1"/>
    <property type="molecule type" value="Genomic_DNA"/>
</dbReference>
<comment type="caution">
    <text evidence="4">The sequence shown here is derived from an EMBL/GenBank/DDBJ whole genome shotgun (WGS) entry which is preliminary data.</text>
</comment>
<proteinExistence type="inferred from homology"/>
<evidence type="ECO:0000256" key="2">
    <source>
        <dbReference type="ARBA" id="ARBA00023239"/>
    </source>
</evidence>
<dbReference type="InterPro" id="IPR044144">
    <property type="entry name" value="SAF_UxaA/GarD"/>
</dbReference>
<dbReference type="Proteomes" id="UP001138661">
    <property type="component" value="Unassembled WGS sequence"/>
</dbReference>
<dbReference type="CDD" id="cd11613">
    <property type="entry name" value="SAF_AH_GD"/>
    <property type="match status" value="1"/>
</dbReference>
<dbReference type="InterPro" id="IPR052172">
    <property type="entry name" value="UxaA_altronate/galactarate_dh"/>
</dbReference>
<evidence type="ECO:0000256" key="1">
    <source>
        <dbReference type="ARBA" id="ARBA00010986"/>
    </source>
</evidence>
<dbReference type="PANTHER" id="PTHR30536:SF5">
    <property type="entry name" value="ALTRONATE DEHYDRATASE"/>
    <property type="match status" value="1"/>
</dbReference>
<reference evidence="4" key="1">
    <citation type="submission" date="2021-07" db="EMBL/GenBank/DDBJ databases">
        <title>Roseobacter insulae sp. nov., isolated from a tidal flat.</title>
        <authorList>
            <person name="Park S."/>
            <person name="Yoon J.-H."/>
        </authorList>
    </citation>
    <scope>NUCLEOTIDE SEQUENCE</scope>
    <source>
        <strain evidence="4">YSTF-M11</strain>
    </source>
</reference>
<dbReference type="AlphaFoldDB" id="A0A9X1JYS0"/>
<dbReference type="GO" id="GO:0019698">
    <property type="term" value="P:D-galacturonate catabolic process"/>
    <property type="evidence" value="ECO:0007669"/>
    <property type="project" value="TreeGrafter"/>
</dbReference>
<accession>A0A9X1JYS0</accession>
<dbReference type="InterPro" id="IPR013974">
    <property type="entry name" value="SAF"/>
</dbReference>
<evidence type="ECO:0000313" key="5">
    <source>
        <dbReference type="Proteomes" id="UP001138661"/>
    </source>
</evidence>
<dbReference type="Pfam" id="PF20629">
    <property type="entry name" value="GD_AH_C"/>
    <property type="match status" value="1"/>
</dbReference>
<feature type="domain" description="SAF" evidence="3">
    <location>
        <begin position="10"/>
        <end position="77"/>
    </location>
</feature>
<dbReference type="Pfam" id="PF08666">
    <property type="entry name" value="SAF"/>
    <property type="match status" value="1"/>
</dbReference>
<gene>
    <name evidence="4" type="ORF">KX928_01675</name>
</gene>
<organism evidence="4 5">
    <name type="scientific">Roseobacter insulae</name>
    <dbReference type="NCBI Taxonomy" id="2859783"/>
    <lineage>
        <taxon>Bacteria</taxon>
        <taxon>Pseudomonadati</taxon>
        <taxon>Pseudomonadota</taxon>
        <taxon>Alphaproteobacteria</taxon>
        <taxon>Rhodobacterales</taxon>
        <taxon>Roseobacteraceae</taxon>
        <taxon>Roseobacter</taxon>
    </lineage>
</organism>
<evidence type="ECO:0000313" key="4">
    <source>
        <dbReference type="EMBL" id="MBW4706484.1"/>
    </source>
</evidence>
<dbReference type="InterPro" id="IPR007392">
    <property type="entry name" value="GD_AH_second"/>
</dbReference>
<protein>
    <submittedName>
        <fullName evidence="4">Altronate dehydratase family protein</fullName>
    </submittedName>
</protein>
<dbReference type="InterPro" id="IPR048332">
    <property type="entry name" value="GD_AH_C"/>
</dbReference>
<dbReference type="PANTHER" id="PTHR30536">
    <property type="entry name" value="ALTRONATE/GALACTARATE DEHYDRATASE"/>
    <property type="match status" value="1"/>
</dbReference>
<comment type="similarity">
    <text evidence="1">Belongs to the UxaA family.</text>
</comment>
<dbReference type="Pfam" id="PF04295">
    <property type="entry name" value="GD_AH_second"/>
    <property type="match status" value="1"/>
</dbReference>
<dbReference type="GO" id="GO:0016829">
    <property type="term" value="F:lyase activity"/>
    <property type="evidence" value="ECO:0007669"/>
    <property type="project" value="UniProtKB-KW"/>
</dbReference>
<sequence length="502" mass="53381">MDTVRLDPTDNVVTATRALEAGVQVEDVSTRVLIPSGHKIATCAIAKGDVIRKYAQIIGYASCDIAPGDHVHTQNVAFRNTDAAYEFSTDLRPVTPVPEDQRDTFMGYKRENGDVGTRNYIAIVTSVNCSATAARRIASHFTPDILANYPNVDGVAAFVHGTGCGMAGDGEGFEALQRVMWGYARHPNHAGVLMVGLGCEINQIDWLLEAYGLQQSPTFQVMNIQSVAGLQKTVELGIRKIEAMLPIANQATRTPCPASGLMVALQCGGSDAWSGITANPALGYACDLLAAQGGTGVLAETPEIYGAEHLLTRRAIDQATGDRLVSLIRWWEDYTARNKGSMDNNPSPGNKKGGLTTILEKSLGAAAKGGTSPLMGVYKYAEPVTAQGFTFMDSPGYDPASVTGQIAGGCNLVCFTTGRGSAFGSKPSPTIKIATNSEMARRMSDDMDVDAGSILTRGVSVEEKGREIYDMFLKVASGQATKSEAQGLGDYEFVPWQIGAVM</sequence>
<evidence type="ECO:0000259" key="3">
    <source>
        <dbReference type="SMART" id="SM00858"/>
    </source>
</evidence>
<name>A0A9X1JYS0_9RHOB</name>
<dbReference type="SMART" id="SM00858">
    <property type="entry name" value="SAF"/>
    <property type="match status" value="1"/>
</dbReference>
<keyword evidence="2" id="KW-0456">Lyase</keyword>
<dbReference type="RefSeq" id="WP_219498148.1">
    <property type="nucleotide sequence ID" value="NZ_JAHXDN010000001.1"/>
</dbReference>
<keyword evidence="5" id="KW-1185">Reference proteome</keyword>